<sequence>MARDPGVQYTESVYLEINLFYLSIPSQRDPSPENSHEPRLLLLPSQGGTLESGGGAWAEEKPKRRLPGLQLVSPPRFAGRFGPPGAERRLRGWSLQIPRLARLRTPPQPCVHGGPSESPRGREGGEAPKMATRKRRRLMAGNPSTGLQMASSTPQGHHDAGPPNSEGAREAPVATPSTLQVVPANPVGLLAIHASAGTAVWEDGAQTLPAFLRQATGWQDICMTELTAFVRRLVREELRKADLSAPLSGGSADAVQRFSPSRFSPSRESPKHGDGQTTSHRNPVTQRPPEATRRAPARSAIARARGVERPSSQAEDEGGRGGFSTDEEPLVEKRPQSTRLFNSKDFQYLLSRAVFALELNEPPNPRVGRSRGEEICMPLSFLKRAPRKLLCVQPWIDLRSQSFMDLKVLVSSLNDFASLSLAESWDNVGLLVEPSPPHVVNTLFLTNDLTEEVMTEALQKRADLILSYHPPIFKPLKRITWQTWKERLVIQALENRVGIYSPHTAYDAASHGVNTWLAKGLGACSTAPLHSSASSNYPTRGCYRVEFSSCSTENLETVLSRLRDMPGVSLIATHPARVDGEEHMRVSLNCTQHALLQVGALLSQNTPLYENTEIISLQKPLLHDTGMGRLCTLKEPVAVQVLIERVKSHLRLPHVRLALGAGKSLESVVKAVAVCAGSGSSVLQGTEADLYLTGEMSHHDVLDAVAKGITVILCEHSNSERGFLLELQQLLATHLENKIQVIVSEKDRDPLQVA</sequence>
<evidence type="ECO:0000313" key="1">
    <source>
        <dbReference type="EMBL" id="KAH8013012.1"/>
    </source>
</evidence>
<protein>
    <submittedName>
        <fullName evidence="1">Uncharacterized protein</fullName>
    </submittedName>
</protein>
<gene>
    <name evidence="1" type="ORF">K3G42_008662</name>
</gene>
<comment type="caution">
    <text evidence="1">The sequence shown here is derived from an EMBL/GenBank/DDBJ whole genome shotgun (WGS) entry which is preliminary data.</text>
</comment>
<evidence type="ECO:0000313" key="2">
    <source>
        <dbReference type="Proteomes" id="UP000827872"/>
    </source>
</evidence>
<dbReference type="EMBL" id="CM037615">
    <property type="protein sequence ID" value="KAH8013012.1"/>
    <property type="molecule type" value="Genomic_DNA"/>
</dbReference>
<proteinExistence type="predicted"/>
<organism evidence="1 2">
    <name type="scientific">Sphaerodactylus townsendi</name>
    <dbReference type="NCBI Taxonomy" id="933632"/>
    <lineage>
        <taxon>Eukaryota</taxon>
        <taxon>Metazoa</taxon>
        <taxon>Chordata</taxon>
        <taxon>Craniata</taxon>
        <taxon>Vertebrata</taxon>
        <taxon>Euteleostomi</taxon>
        <taxon>Lepidosauria</taxon>
        <taxon>Squamata</taxon>
        <taxon>Bifurcata</taxon>
        <taxon>Gekkota</taxon>
        <taxon>Sphaerodactylidae</taxon>
        <taxon>Sphaerodactylus</taxon>
    </lineage>
</organism>
<keyword evidence="2" id="KW-1185">Reference proteome</keyword>
<reference evidence="1" key="1">
    <citation type="submission" date="2021-08" db="EMBL/GenBank/DDBJ databases">
        <title>The first chromosome-level gecko genome reveals the dynamic sex chromosomes of Neotropical dwarf geckos (Sphaerodactylidae: Sphaerodactylus).</title>
        <authorList>
            <person name="Pinto B.J."/>
            <person name="Keating S.E."/>
            <person name="Gamble T."/>
        </authorList>
    </citation>
    <scope>NUCLEOTIDE SEQUENCE</scope>
    <source>
        <strain evidence="1">TG3544</strain>
    </source>
</reference>
<name>A0ACB8G0J4_9SAUR</name>
<accession>A0ACB8G0J4</accession>
<dbReference type="Proteomes" id="UP000827872">
    <property type="component" value="Linkage Group LG02"/>
</dbReference>